<evidence type="ECO:0000256" key="1">
    <source>
        <dbReference type="SAM" id="MobiDB-lite"/>
    </source>
</evidence>
<dbReference type="AlphaFoldDB" id="A0AAN8SFX1"/>
<organism evidence="2 3">
    <name type="scientific">Polyplax serrata</name>
    <name type="common">Common mouse louse</name>
    <dbReference type="NCBI Taxonomy" id="468196"/>
    <lineage>
        <taxon>Eukaryota</taxon>
        <taxon>Metazoa</taxon>
        <taxon>Ecdysozoa</taxon>
        <taxon>Arthropoda</taxon>
        <taxon>Hexapoda</taxon>
        <taxon>Insecta</taxon>
        <taxon>Pterygota</taxon>
        <taxon>Neoptera</taxon>
        <taxon>Paraneoptera</taxon>
        <taxon>Psocodea</taxon>
        <taxon>Troctomorpha</taxon>
        <taxon>Phthiraptera</taxon>
        <taxon>Anoplura</taxon>
        <taxon>Polyplacidae</taxon>
        <taxon>Polyplax</taxon>
    </lineage>
</organism>
<name>A0AAN8SFX1_POLSC</name>
<comment type="caution">
    <text evidence="2">The sequence shown here is derived from an EMBL/GenBank/DDBJ whole genome shotgun (WGS) entry which is preliminary data.</text>
</comment>
<dbReference type="EMBL" id="JAWJWE010000001">
    <property type="protein sequence ID" value="KAK6645454.1"/>
    <property type="molecule type" value="Genomic_DNA"/>
</dbReference>
<feature type="compositionally biased region" description="Low complexity" evidence="1">
    <location>
        <begin position="134"/>
        <end position="150"/>
    </location>
</feature>
<reference evidence="2 3" key="1">
    <citation type="submission" date="2023-10" db="EMBL/GenBank/DDBJ databases">
        <title>Genomes of two closely related lineages of the louse Polyplax serrata with different host specificities.</title>
        <authorList>
            <person name="Martinu J."/>
            <person name="Tarabai H."/>
            <person name="Stefka J."/>
            <person name="Hypsa V."/>
        </authorList>
    </citation>
    <scope>NUCLEOTIDE SEQUENCE [LARGE SCALE GENOMIC DNA]</scope>
    <source>
        <strain evidence="2">HR10_N</strain>
    </source>
</reference>
<protein>
    <submittedName>
        <fullName evidence="2">Uncharacterized protein</fullName>
    </submittedName>
</protein>
<dbReference type="Proteomes" id="UP001372834">
    <property type="component" value="Unassembled WGS sequence"/>
</dbReference>
<gene>
    <name evidence="2" type="ORF">RUM43_001731</name>
</gene>
<proteinExistence type="predicted"/>
<sequence>MAMITANQQPAPHAFSIIFCIIKRNLNEMYRHRPVLETSVPLKFQTIFLVPDRNSQFLAGSLSHFLFLVNVDDFFTPADEYRFDFSSSTEPKFVMDVIAVKSKDRNIIQPAHFAKETTPDSSSADTAGSIPAASTEPSDLSSSSSSSCKSTDMVKEKPNSTRIYDEEGFRRRAACICVKSEDENEPGGLVFGLSHEADPFRLVLHLHDMHPAFSTVLIIAYSEIYFSEVVHSESKAFYWCTYQLDLHECEEINSIGFLGL</sequence>
<evidence type="ECO:0000313" key="2">
    <source>
        <dbReference type="EMBL" id="KAK6645454.1"/>
    </source>
</evidence>
<evidence type="ECO:0000313" key="3">
    <source>
        <dbReference type="Proteomes" id="UP001372834"/>
    </source>
</evidence>
<accession>A0AAN8SFX1</accession>
<feature type="region of interest" description="Disordered" evidence="1">
    <location>
        <begin position="111"/>
        <end position="158"/>
    </location>
</feature>